<keyword evidence="3" id="KW-1185">Reference proteome</keyword>
<evidence type="ECO:0000313" key="2">
    <source>
        <dbReference type="EMBL" id="KEI71249.1"/>
    </source>
</evidence>
<name>A0A081KAS3_9GAMM</name>
<reference evidence="2 3" key="1">
    <citation type="submission" date="2014-06" db="EMBL/GenBank/DDBJ databases">
        <title>Whole Genome Sequences of Three Symbiotic Endozoicomonas Bacteria.</title>
        <authorList>
            <person name="Neave M.J."/>
            <person name="Apprill A."/>
            <person name="Voolstra C.R."/>
        </authorList>
    </citation>
    <scope>NUCLEOTIDE SEQUENCE [LARGE SCALE GENOMIC DNA]</scope>
    <source>
        <strain evidence="2 3">DSM 22380</strain>
    </source>
</reference>
<gene>
    <name evidence="2" type="ORF">GV64_11290</name>
</gene>
<feature type="region of interest" description="Disordered" evidence="1">
    <location>
        <begin position="336"/>
        <end position="381"/>
    </location>
</feature>
<organism evidence="2 3">
    <name type="scientific">Endozoicomonas elysicola</name>
    <dbReference type="NCBI Taxonomy" id="305900"/>
    <lineage>
        <taxon>Bacteria</taxon>
        <taxon>Pseudomonadati</taxon>
        <taxon>Pseudomonadota</taxon>
        <taxon>Gammaproteobacteria</taxon>
        <taxon>Oceanospirillales</taxon>
        <taxon>Endozoicomonadaceae</taxon>
        <taxon>Endozoicomonas</taxon>
    </lineage>
</organism>
<feature type="compositionally biased region" description="Basic and acidic residues" evidence="1">
    <location>
        <begin position="336"/>
        <end position="353"/>
    </location>
</feature>
<feature type="compositionally biased region" description="Acidic residues" evidence="1">
    <location>
        <begin position="354"/>
        <end position="364"/>
    </location>
</feature>
<protein>
    <submittedName>
        <fullName evidence="2">Uncharacterized protein</fullName>
    </submittedName>
</protein>
<dbReference type="AlphaFoldDB" id="A0A081KAS3"/>
<dbReference type="EMBL" id="JOJP01000001">
    <property type="protein sequence ID" value="KEI71249.1"/>
    <property type="molecule type" value="Genomic_DNA"/>
</dbReference>
<evidence type="ECO:0000256" key="1">
    <source>
        <dbReference type="SAM" id="MobiDB-lite"/>
    </source>
</evidence>
<evidence type="ECO:0000313" key="3">
    <source>
        <dbReference type="Proteomes" id="UP000027997"/>
    </source>
</evidence>
<proteinExistence type="predicted"/>
<comment type="caution">
    <text evidence="2">The sequence shown here is derived from an EMBL/GenBank/DDBJ whole genome shotgun (WGS) entry which is preliminary data.</text>
</comment>
<feature type="region of interest" description="Disordered" evidence="1">
    <location>
        <begin position="407"/>
        <end position="443"/>
    </location>
</feature>
<sequence length="580" mass="65771">MADPLYGLTTFAASHMANYAKYVQVIINPVKMISGEMANFQRTRALANSIYDGMAQYFPMLETINLEHCSAGRIINRVTAGTQALYGRTLGVLPSFFYGYLSSADNILSILQCLSDRQVDINAVRPALVPILRRNAETFAKKNQKMIMNACQKTVNDEVKIIKKMLENAKGIIPKELLIKALNHKYKLDIIDPGCRTGAVCMRLIEAISEEITVAQIDYFVDLIEYEQGNSSLPVKRTRMIRKDLANLRKVIDEGLMRMLRDQGFSDKEIFLSLIMHLTRNFANTPFHSMHIQSVLSACKTMLAEKLQTEFRKQIYFLYPSLPPKRKVRDNMLEYKSTDSTQHDQNIDEKVSDSDETLEPTPDAEDSKLPAPPLLNDFRSKVDLKGTEPSSLTYKEIIELLDQGEDDLSESTATSVKREKVKTRGKPHPCSSSPKQKDERIGNRNVVTEEDASGWMANLLECGFQYRSEQYHNLIRCFEGLKSMSDNSVEINRKKLKITFTEDALPIYHFSHGRKGSPECVTLIFTLADDQFELIAVAKHSGLSGGALAYESIWRNPEYDMRSTLSVNDDYSVNRRITGY</sequence>
<dbReference type="Proteomes" id="UP000027997">
    <property type="component" value="Unassembled WGS sequence"/>
</dbReference>
<accession>A0A081KAS3</accession>